<evidence type="ECO:0000313" key="3">
    <source>
        <dbReference type="EMBL" id="TWI87623.1"/>
    </source>
</evidence>
<feature type="signal peptide" evidence="1">
    <location>
        <begin position="1"/>
        <end position="22"/>
    </location>
</feature>
<feature type="domain" description="Thiol:disulfide interchange protein DsbD N-terminal" evidence="2">
    <location>
        <begin position="45"/>
        <end position="150"/>
    </location>
</feature>
<dbReference type="Pfam" id="PF11412">
    <property type="entry name" value="DsbD_N"/>
    <property type="match status" value="1"/>
</dbReference>
<sequence>MASLFRYILIAIVTVVSTPAVAVSTDWIEVHGGAVRLIFDGTREGTAYRGGIEFLLEPGWHTYWRNPGEAGIPPQIDGSGSSNLQSLDIRFPVPDIYNDGFSTSVVYHDGIILPLFAVPADAGQPIQLDLSMFFGVCKDICVPGDAEFSLQLEPGMKEDRLGARLIERDLKRVPKSVAMSESPITAIDIVNLDGAPVAHIQTSAPKDGETPDLFAAGPSGSYIGLPLLRAQSADRVSWDLDLTGLKPSESGVAYLDLLWVKNGSGLAVRHILPETSSN</sequence>
<dbReference type="OrthoDB" id="9811036at2"/>
<organism evidence="3 4">
    <name type="scientific">Roseibium hamelinense</name>
    <dbReference type="NCBI Taxonomy" id="150831"/>
    <lineage>
        <taxon>Bacteria</taxon>
        <taxon>Pseudomonadati</taxon>
        <taxon>Pseudomonadota</taxon>
        <taxon>Alphaproteobacteria</taxon>
        <taxon>Hyphomicrobiales</taxon>
        <taxon>Stappiaceae</taxon>
        <taxon>Roseibium</taxon>
    </lineage>
</organism>
<reference evidence="3 4" key="1">
    <citation type="submission" date="2019-07" db="EMBL/GenBank/DDBJ databases">
        <title>Genomic Encyclopedia of Archaeal and Bacterial Type Strains, Phase II (KMG-II): from individual species to whole genera.</title>
        <authorList>
            <person name="Goeker M."/>
        </authorList>
    </citation>
    <scope>NUCLEOTIDE SEQUENCE [LARGE SCALE GENOMIC DNA]</scope>
    <source>
        <strain evidence="3 4">ATCC BAA-252</strain>
    </source>
</reference>
<dbReference type="AlphaFoldDB" id="A0A562T2H3"/>
<evidence type="ECO:0000313" key="4">
    <source>
        <dbReference type="Proteomes" id="UP000320593"/>
    </source>
</evidence>
<keyword evidence="1" id="KW-0732">Signal</keyword>
<proteinExistence type="predicted"/>
<name>A0A562T2H3_9HYPH</name>
<feature type="chain" id="PRO_5021975323" evidence="1">
    <location>
        <begin position="23"/>
        <end position="278"/>
    </location>
</feature>
<dbReference type="EMBL" id="VLLF01000004">
    <property type="protein sequence ID" value="TWI87623.1"/>
    <property type="molecule type" value="Genomic_DNA"/>
</dbReference>
<evidence type="ECO:0000256" key="1">
    <source>
        <dbReference type="SAM" id="SignalP"/>
    </source>
</evidence>
<dbReference type="Proteomes" id="UP000320593">
    <property type="component" value="Unassembled WGS sequence"/>
</dbReference>
<keyword evidence="4" id="KW-1185">Reference proteome</keyword>
<evidence type="ECO:0000259" key="2">
    <source>
        <dbReference type="Pfam" id="PF11412"/>
    </source>
</evidence>
<dbReference type="InterPro" id="IPR028250">
    <property type="entry name" value="DsbDN"/>
</dbReference>
<dbReference type="RefSeq" id="WP_145343098.1">
    <property type="nucleotide sequence ID" value="NZ_SMLY01000065.1"/>
</dbReference>
<gene>
    <name evidence="3" type="ORF">JM93_02190</name>
</gene>
<comment type="caution">
    <text evidence="3">The sequence shown here is derived from an EMBL/GenBank/DDBJ whole genome shotgun (WGS) entry which is preliminary data.</text>
</comment>
<accession>A0A562T2H3</accession>
<protein>
    <submittedName>
        <fullName evidence="3">DsbC/DsbD-like thiol-disulfide interchange protein</fullName>
    </submittedName>
</protein>